<reference evidence="2 3" key="1">
    <citation type="journal article" date="2005" name="Arch. Microbiol.">
        <title>The genome sequence of an anaerobic aromatic-degrading denitrifying bacterium, strain EbN1.</title>
        <authorList>
            <person name="Rabus R."/>
            <person name="Kube M."/>
            <person name="Heider J."/>
            <person name="Beck A."/>
            <person name="Heitmann K."/>
            <person name="Widdel F."/>
            <person name="Reinhardt R."/>
        </authorList>
    </citation>
    <scope>NUCLEOTIDE SEQUENCE [LARGE SCALE GENOMIC DNA]</scope>
    <source>
        <strain evidence="2 3">EbN1</strain>
    </source>
</reference>
<evidence type="ECO:0000313" key="2">
    <source>
        <dbReference type="EMBL" id="CAI10186.1"/>
    </source>
</evidence>
<protein>
    <submittedName>
        <fullName evidence="2">Uncharacterized protein</fullName>
    </submittedName>
</protein>
<dbReference type="Proteomes" id="UP000006552">
    <property type="component" value="Chromosome"/>
</dbReference>
<dbReference type="EMBL" id="CR555306">
    <property type="protein sequence ID" value="CAI10186.1"/>
    <property type="molecule type" value="Genomic_DNA"/>
</dbReference>
<feature type="compositionally biased region" description="Basic and acidic residues" evidence="1">
    <location>
        <begin position="81"/>
        <end position="96"/>
    </location>
</feature>
<keyword evidence="3" id="KW-1185">Reference proteome</keyword>
<organism evidence="2 3">
    <name type="scientific">Aromatoleum aromaticum (strain DSM 19018 / LMG 30748 / EbN1)</name>
    <name type="common">Azoarcus sp. (strain EbN1)</name>
    <dbReference type="NCBI Taxonomy" id="76114"/>
    <lineage>
        <taxon>Bacteria</taxon>
        <taxon>Pseudomonadati</taxon>
        <taxon>Pseudomonadota</taxon>
        <taxon>Betaproteobacteria</taxon>
        <taxon>Rhodocyclales</taxon>
        <taxon>Rhodocyclaceae</taxon>
        <taxon>Aromatoleum</taxon>
    </lineage>
</organism>
<dbReference type="STRING" id="76114.ebA7160"/>
<dbReference type="KEGG" id="eba:ebA7160"/>
<feature type="region of interest" description="Disordered" evidence="1">
    <location>
        <begin position="55"/>
        <end position="97"/>
    </location>
</feature>
<feature type="region of interest" description="Disordered" evidence="1">
    <location>
        <begin position="139"/>
        <end position="166"/>
    </location>
</feature>
<gene>
    <name evidence="2" type="ORF">ebA7160</name>
</gene>
<accession>Q5NXM8</accession>
<dbReference type="AlphaFoldDB" id="Q5NXM8"/>
<feature type="region of interest" description="Disordered" evidence="1">
    <location>
        <begin position="468"/>
        <end position="497"/>
    </location>
</feature>
<name>Q5NXM8_AROAE</name>
<evidence type="ECO:0000313" key="3">
    <source>
        <dbReference type="Proteomes" id="UP000006552"/>
    </source>
</evidence>
<feature type="compositionally biased region" description="Basic residues" evidence="1">
    <location>
        <begin position="69"/>
        <end position="80"/>
    </location>
</feature>
<feature type="compositionally biased region" description="Basic and acidic residues" evidence="1">
    <location>
        <begin position="144"/>
        <end position="166"/>
    </location>
</feature>
<evidence type="ECO:0000256" key="1">
    <source>
        <dbReference type="SAM" id="MobiDB-lite"/>
    </source>
</evidence>
<dbReference type="HOGENOM" id="CLU_548194_0_0_4"/>
<proteinExistence type="predicted"/>
<sequence>MAAQGGHRRQPQRWDHRIRVAAAKSHRDGAPPGCDHLQPELDPIRAVVANPAHEAQRPGLGGIPAQCQRHPRRHTARHTRHRDDRVPTRTLVDHGPFDNARSVGSIAAHIPDRLQPDTHLHGISAGAPHLGAARRRHPALAHPPEQRQRLVRSQPDRQSRPFHAERLTVRRKPHRLLGRNARPEPFELRQKRTGDAVSGEIQQLVRQGRLAARHRHRRSARRLVDPECGRERQEWHARKLRRDCRLSEEIVRPHDFPGGQGFRLQRGERQETLELQRHVRCSGAGKRIPISVRIVAGDNEFASEAPQLARSRSAAHHRDQAGFLHQPQRSCAVDVRIAACPYSPVTHDRHHPLQTSGDLQQRDGQFGCRGVLAARQRQRRGEKPGLETFADIEHPRFELFDALEELRVADRQRRKCGEMGAQSFQVHDRVVGRLPIEPRNCRGDASRNGFGESHADGVPSKIPGILFKNHGAARLAPPPHPGTSTVRELRHDENGPR</sequence>
<feature type="compositionally biased region" description="Basic and acidic residues" evidence="1">
    <location>
        <begin position="487"/>
        <end position="497"/>
    </location>
</feature>